<keyword evidence="2" id="KW-0614">Plasmid</keyword>
<feature type="compositionally biased region" description="Basic residues" evidence="1">
    <location>
        <begin position="73"/>
        <end position="82"/>
    </location>
</feature>
<reference evidence="2" key="1">
    <citation type="journal article" date="2011" name="Biologija">
        <title>Analysis of phthalate degradation operon from Arthrobacter sp. 68b.</title>
        <authorList>
            <person name="Stanislauskiene R."/>
            <person name="Rudenkov M."/>
            <person name="Karvelis L."/>
            <person name="Gasparaviciute R."/>
            <person name="Meskiene R."/>
            <person name="Casaite V."/>
            <person name="Meskys R."/>
        </authorList>
    </citation>
    <scope>NUCLEOTIDE SEQUENCE</scope>
    <source>
        <strain evidence="2">68b</strain>
        <plasmid evidence="2">p2MP</plasmid>
    </source>
</reference>
<evidence type="ECO:0000256" key="1">
    <source>
        <dbReference type="SAM" id="MobiDB-lite"/>
    </source>
</evidence>
<reference evidence="2" key="2">
    <citation type="submission" date="2014-02" db="EMBL/GenBank/DDBJ databases">
        <title>Plasmid-mediated 2-methylpyridine and pyridine degradation in Arthrobacter sp. 68b.</title>
        <authorList>
            <person name="Stanislauskiene R."/>
            <person name="Rutkiene R."/>
            <person name="Gasparaviciute R."/>
            <person name="Meskiene R."/>
            <person name="Bachamatova I."/>
            <person name="Marcinkeviciene L."/>
            <person name="Meskys R."/>
        </authorList>
    </citation>
    <scope>NUCLEOTIDE SEQUENCE</scope>
    <source>
        <strain evidence="2">68b</strain>
        <plasmid evidence="2">p2MP</plasmid>
    </source>
</reference>
<name>A0A0F7G1N7_9MICC</name>
<organism evidence="2">
    <name type="scientific">Arthrobacter sp. 68b</name>
    <dbReference type="NCBI Taxonomy" id="311808"/>
    <lineage>
        <taxon>Bacteria</taxon>
        <taxon>Bacillati</taxon>
        <taxon>Actinomycetota</taxon>
        <taxon>Actinomycetes</taxon>
        <taxon>Micrococcales</taxon>
        <taxon>Micrococcaceae</taxon>
        <taxon>Arthrobacter</taxon>
    </lineage>
</organism>
<feature type="compositionally biased region" description="Polar residues" evidence="1">
    <location>
        <begin position="1"/>
        <end position="11"/>
    </location>
</feature>
<dbReference type="AlphaFoldDB" id="A0A0F7G1N7"/>
<feature type="compositionally biased region" description="Basic and acidic residues" evidence="1">
    <location>
        <begin position="121"/>
        <end position="131"/>
    </location>
</feature>
<feature type="region of interest" description="Disordered" evidence="1">
    <location>
        <begin position="1"/>
        <end position="131"/>
    </location>
</feature>
<accession>A0A0F7G1N7</accession>
<evidence type="ECO:0000313" key="2">
    <source>
        <dbReference type="EMBL" id="AKG47364.1"/>
    </source>
</evidence>
<dbReference type="EMBL" id="KJ410765">
    <property type="protein sequence ID" value="AKG47364.1"/>
    <property type="molecule type" value="Genomic_DNA"/>
</dbReference>
<feature type="compositionally biased region" description="Basic residues" evidence="1">
    <location>
        <begin position="92"/>
        <end position="102"/>
    </location>
</feature>
<protein>
    <submittedName>
        <fullName evidence="2">Uncharacterized protein</fullName>
    </submittedName>
</protein>
<geneLocation type="plasmid" evidence="2">
    <name>p2MP</name>
</geneLocation>
<proteinExistence type="predicted"/>
<sequence>MSRTSAPQNPSHMRELDCNGPVPGKERDWGPSRVRPGRCRDRTHQPLNLGGRNCRRSGPGGNAAAADAPFTSGRHRGHRHHGHDGAGVLRDLRRHRSMHPRRFRDSQVSVTRSQLPDVLDLTDKEGTPSGT</sequence>